<accession>A0A7C4D3M1</accession>
<organism evidence="1">
    <name type="scientific">Ignisphaera aggregans</name>
    <dbReference type="NCBI Taxonomy" id="334771"/>
    <lineage>
        <taxon>Archaea</taxon>
        <taxon>Thermoproteota</taxon>
        <taxon>Thermoprotei</taxon>
        <taxon>Desulfurococcales</taxon>
        <taxon>Desulfurococcaceae</taxon>
        <taxon>Ignisphaera</taxon>
    </lineage>
</organism>
<name>A0A7C4D3M1_9CREN</name>
<protein>
    <submittedName>
        <fullName evidence="1">Uncharacterized protein</fullName>
    </submittedName>
</protein>
<sequence length="109" mass="12719">MNKVMNKCGFKNIEDFFEFMGILPTTICYFDYLSGRIRLRKDVDEFIIVQNTIAEISGGLAVWYEFMSSGECQLIECRVFEELAKYLANKNQINKEDYEGSRGSEEKEE</sequence>
<reference evidence="1" key="1">
    <citation type="journal article" date="2020" name="mSystems">
        <title>Genome- and Community-Level Interaction Insights into Carbon Utilization and Element Cycling Functions of Hydrothermarchaeota in Hydrothermal Sediment.</title>
        <authorList>
            <person name="Zhou Z."/>
            <person name="Liu Y."/>
            <person name="Xu W."/>
            <person name="Pan J."/>
            <person name="Luo Z.H."/>
            <person name="Li M."/>
        </authorList>
    </citation>
    <scope>NUCLEOTIDE SEQUENCE [LARGE SCALE GENOMIC DNA]</scope>
    <source>
        <strain evidence="1">SpSt-658</strain>
    </source>
</reference>
<evidence type="ECO:0000313" key="1">
    <source>
        <dbReference type="EMBL" id="HGM07599.1"/>
    </source>
</evidence>
<comment type="caution">
    <text evidence="1">The sequence shown here is derived from an EMBL/GenBank/DDBJ whole genome shotgun (WGS) entry which is preliminary data.</text>
</comment>
<dbReference type="AlphaFoldDB" id="A0A7C4D3M1"/>
<proteinExistence type="predicted"/>
<gene>
    <name evidence="1" type="ORF">ENU31_04235</name>
</gene>
<dbReference type="EMBL" id="DTCA01000128">
    <property type="protein sequence ID" value="HGM07599.1"/>
    <property type="molecule type" value="Genomic_DNA"/>
</dbReference>